<feature type="domain" description="Glycosyl transferase family 1" evidence="1">
    <location>
        <begin position="203"/>
        <end position="349"/>
    </location>
</feature>
<accession>A0A348AG86</accession>
<reference evidence="2 3" key="1">
    <citation type="journal article" date="2018" name="Int. J. Syst. Evol. Microbiol.">
        <title>Methylomusa anaerophila gen. nov., sp. nov., an anaerobic methanol-utilizing bacterium isolated from a microbial fuel cell.</title>
        <authorList>
            <person name="Amano N."/>
            <person name="Yamamuro A."/>
            <person name="Miyahara M."/>
            <person name="Kouzuma A."/>
            <person name="Abe T."/>
            <person name="Watanabe K."/>
        </authorList>
    </citation>
    <scope>NUCLEOTIDE SEQUENCE [LARGE SCALE GENOMIC DNA]</scope>
    <source>
        <strain evidence="2 3">MMFC1</strain>
    </source>
</reference>
<dbReference type="PANTHER" id="PTHR46401">
    <property type="entry name" value="GLYCOSYLTRANSFERASE WBBK-RELATED"/>
    <property type="match status" value="1"/>
</dbReference>
<keyword evidence="3" id="KW-1185">Reference proteome</keyword>
<organism evidence="2 3">
    <name type="scientific">Methylomusa anaerophila</name>
    <dbReference type="NCBI Taxonomy" id="1930071"/>
    <lineage>
        <taxon>Bacteria</taxon>
        <taxon>Bacillati</taxon>
        <taxon>Bacillota</taxon>
        <taxon>Negativicutes</taxon>
        <taxon>Selenomonadales</taxon>
        <taxon>Sporomusaceae</taxon>
        <taxon>Methylomusa</taxon>
    </lineage>
</organism>
<dbReference type="RefSeq" id="WP_232035642.1">
    <property type="nucleotide sequence ID" value="NZ_AP018449.1"/>
</dbReference>
<dbReference type="Proteomes" id="UP000276437">
    <property type="component" value="Chromosome"/>
</dbReference>
<evidence type="ECO:0000259" key="1">
    <source>
        <dbReference type="Pfam" id="PF00534"/>
    </source>
</evidence>
<proteinExistence type="predicted"/>
<protein>
    <submittedName>
        <fullName evidence="2">Glycosyl transferases group 1</fullName>
    </submittedName>
</protein>
<evidence type="ECO:0000313" key="3">
    <source>
        <dbReference type="Proteomes" id="UP000276437"/>
    </source>
</evidence>
<name>A0A348AG86_9FIRM</name>
<evidence type="ECO:0000313" key="2">
    <source>
        <dbReference type="EMBL" id="BBB90084.1"/>
    </source>
</evidence>
<keyword evidence="2" id="KW-0808">Transferase</keyword>
<dbReference type="Gene3D" id="3.40.50.2000">
    <property type="entry name" value="Glycogen Phosphorylase B"/>
    <property type="match status" value="1"/>
</dbReference>
<dbReference type="GO" id="GO:0016757">
    <property type="term" value="F:glycosyltransferase activity"/>
    <property type="evidence" value="ECO:0007669"/>
    <property type="project" value="InterPro"/>
</dbReference>
<dbReference type="EMBL" id="AP018449">
    <property type="protein sequence ID" value="BBB90084.1"/>
    <property type="molecule type" value="Genomic_DNA"/>
</dbReference>
<dbReference type="KEGG" id="mana:MAMMFC1_00732"/>
<dbReference type="AlphaFoldDB" id="A0A348AG86"/>
<dbReference type="PANTHER" id="PTHR46401:SF8">
    <property type="entry name" value="BLL6006 PROTEIN"/>
    <property type="match status" value="1"/>
</dbReference>
<dbReference type="Pfam" id="PF00534">
    <property type="entry name" value="Glycos_transf_1"/>
    <property type="match status" value="1"/>
</dbReference>
<dbReference type="InterPro" id="IPR001296">
    <property type="entry name" value="Glyco_trans_1"/>
</dbReference>
<dbReference type="SUPFAM" id="SSF53756">
    <property type="entry name" value="UDP-Glycosyltransferase/glycogen phosphorylase"/>
    <property type="match status" value="1"/>
</dbReference>
<gene>
    <name evidence="2" type="ORF">MAMMFC1_00732</name>
</gene>
<sequence>MLMENIRIGLPFIADQSELEATVKIAALTKAVSSLPVEERPLLFLVVTDETLTPLSFPPPYISLFDGIIYMGRHLETAAVTFGTPLIHTTSYDRLLAKIDFCFTVYPQVLPHPRTAVWIPDFRLPDFSQSFLPQEHAWHDTQLKQTSEQASMIIFTRHTTGQDFLKVYPAAKGITKVIAAPFYPEREWYDGDPGAVQHKYGLPDKFILCSNHFWRHKNHPELFRAIALLRQLGQDVHLVCSGLTNDPQLPDYFLNLQQYIRHINIDDLIHILGPIPDQDNIALLRRSLFVVQPSLGEGLNIIIQQCRALAKSIILSDINIHWEENYGTYFHRDDYEDLAEKIALLLPQSAPGPDLKREAEAKQAGGNLAQAFARQFCNIVFQVLEGQTAQSSPSQNNEPCRPVQPNAVIDTAAPFIPVTLDNWQQPYPAGGSKAEVITIATSLAPRDFDNQRGAVRSWKNLGFEVVSINAPAEIALLKPHFPDIEFVTANRDAEEKYGKPYIYLDDFLTFFKNRGCKVCGIINSDILLNKENFHSIIYNEANDALVYGPRVNIDSFDLTQQQGTMEPHGFDYFFFDKALIPCFPREEFCVGLPFWDYWLPLVAAACEFTVKKIITPVAYHVKHPARWDWESWTLFARILAKYLPLPTDPSDSVHSLHLWGKMWHKVITKHSIEIRI</sequence>